<evidence type="ECO:0000256" key="11">
    <source>
        <dbReference type="SAM" id="MobiDB-lite"/>
    </source>
</evidence>
<feature type="region of interest" description="Disordered" evidence="11">
    <location>
        <begin position="1138"/>
        <end position="1260"/>
    </location>
</feature>
<name>A0AAV9N5B8_9EURO</name>
<dbReference type="Gene3D" id="1.10.510.10">
    <property type="entry name" value="Transferase(Phosphotransferase) domain 1"/>
    <property type="match status" value="1"/>
</dbReference>
<evidence type="ECO:0000256" key="8">
    <source>
        <dbReference type="ARBA" id="ARBA00047899"/>
    </source>
</evidence>
<organism evidence="13 14">
    <name type="scientific">Exophiala bonariae</name>
    <dbReference type="NCBI Taxonomy" id="1690606"/>
    <lineage>
        <taxon>Eukaryota</taxon>
        <taxon>Fungi</taxon>
        <taxon>Dikarya</taxon>
        <taxon>Ascomycota</taxon>
        <taxon>Pezizomycotina</taxon>
        <taxon>Eurotiomycetes</taxon>
        <taxon>Chaetothyriomycetidae</taxon>
        <taxon>Chaetothyriales</taxon>
        <taxon>Herpotrichiellaceae</taxon>
        <taxon>Exophiala</taxon>
    </lineage>
</organism>
<dbReference type="SUPFAM" id="SSF56112">
    <property type="entry name" value="Protein kinase-like (PK-like)"/>
    <property type="match status" value="1"/>
</dbReference>
<feature type="region of interest" description="Disordered" evidence="11">
    <location>
        <begin position="22"/>
        <end position="110"/>
    </location>
</feature>
<keyword evidence="7 10" id="KW-0067">ATP-binding</keyword>
<protein>
    <recommendedName>
        <fullName evidence="2">non-specific serine/threonine protein kinase</fullName>
        <ecNumber evidence="2">2.7.11.1</ecNumber>
    </recommendedName>
</protein>
<dbReference type="GO" id="GO:0005737">
    <property type="term" value="C:cytoplasm"/>
    <property type="evidence" value="ECO:0007669"/>
    <property type="project" value="TreeGrafter"/>
</dbReference>
<keyword evidence="3" id="KW-0723">Serine/threonine-protein kinase</keyword>
<dbReference type="InterPro" id="IPR050629">
    <property type="entry name" value="STE20/SPS1-PAK"/>
</dbReference>
<proteinExistence type="inferred from homology"/>
<evidence type="ECO:0000256" key="4">
    <source>
        <dbReference type="ARBA" id="ARBA00022679"/>
    </source>
</evidence>
<keyword evidence="14" id="KW-1185">Reference proteome</keyword>
<feature type="compositionally biased region" description="Low complexity" evidence="11">
    <location>
        <begin position="1211"/>
        <end position="1230"/>
    </location>
</feature>
<dbReference type="GO" id="GO:0005524">
    <property type="term" value="F:ATP binding"/>
    <property type="evidence" value="ECO:0007669"/>
    <property type="project" value="UniProtKB-UniRule"/>
</dbReference>
<accession>A0AAV9N5B8</accession>
<feature type="compositionally biased region" description="Polar residues" evidence="11">
    <location>
        <begin position="1033"/>
        <end position="1043"/>
    </location>
</feature>
<dbReference type="Gene3D" id="3.30.200.20">
    <property type="entry name" value="Phosphorylase Kinase, domain 1"/>
    <property type="match status" value="1"/>
</dbReference>
<dbReference type="InterPro" id="IPR000719">
    <property type="entry name" value="Prot_kinase_dom"/>
</dbReference>
<dbReference type="InterPro" id="IPR011009">
    <property type="entry name" value="Kinase-like_dom_sf"/>
</dbReference>
<dbReference type="PROSITE" id="PS00107">
    <property type="entry name" value="PROTEIN_KINASE_ATP"/>
    <property type="match status" value="1"/>
</dbReference>
<evidence type="ECO:0000256" key="10">
    <source>
        <dbReference type="PROSITE-ProRule" id="PRU10141"/>
    </source>
</evidence>
<sequence length="1308" mass="143731">MSPDNKERPSCEGTVSCYREVHAESNGESEQATVHHTHLPTPESPRQTPRSAPGAILDRSRPRLGTSPFWAGSKTHLGPRSSPASFRSGNCFHSRQQAFPSSSPERQISSPLAENLCSLFTPQHASRGTRTTPPLPLSSSPVTSFTSSLAPSASPGARLSHPNSSPLISQPRGPEEHSPRLVIPEVPQRFVRADNWWQKNKLLSVEAEAPPVPERSPLRLLIKSHSAPEDRALWEELSPPPLCVRKTRARVSPHWEEHSPSSSYSAEFSQEEQNSSASDQACTRLLGDPGELGPEVIAHRKATLEILESSSSPEEEISIEAAYQEFIAASPESDGKISIQAAFARFKDRRAAYDFRMNNLHPDSAAAMTAHRREAVRLAQDQQRAVIEKCTRSKQSEPDYAFDELIGKGSFGRVYKGRQVSTNKVVAIKVLDIDDADFHAYGEQKDEQIRDFNREISILRQAQDSGAENLNPMIEAMAVHSQLWLICEHCPGGSVKTLMRATNDRLSEKYIIVVARELAKALKAANVLIHQEGRLQLCDFGVATVLDTRTDKRKTFIGTLHWMPPELWTENPEYSDEVDVWEFGCTLYECAVGRPPNSDLRERQQLKMRLRRLKQPLTLPEKETFSDGLRALVSYALNPDVATRPSMKDILDHDFLRETDETHPTHSLSELVQTYYGWLFGGGQRVSLFMPGGAAAASNEDPDINIDDIDEWNFGITQDYERRVSAILEIPDFSVISPSETMEGEETPKGGANRSSHSPQMSHAQLANFEARVKRGADLSNIFDQSKPAYEYKTKTDFIPIPEQRRISDLPFRAMAEDRPSSIASNVIDLGDFDEADYAVVAAPRTDEVIQTSYPATPRRGETIRLADASTLRDKRANSKGPRDPQNQSLTARRTSSAEAVPRNTVTHDFAMSQEDWTVKNRSKAPELQEPAEITSSRPGHATMDWSFASAMSEATVSPPPPQINEPEPSPVQFDDPSGPTESTESTEFEQKTRKHATMEWSFSSAMAEATVTEDEPDERSFVPQTELVIDSSPPTIRPQQIQSSRPTPTRPSPLMRQMTMPVTMDDFAQVEEQDIPRPSTALSEAYSDISTSSTDIDPFGLEREDDDYPGPETLDEDIGMGMSAFYSGRGRTMLGETSGMAYSSSPAAAPLTASGPTPYPLGRPARIGEEGFPGQSINTSSIINRSVRGTGAGSGSSGYNSPATGGAATSSLSNSANRPSSSSSSNAQAHHPTTGTTALRPVVEVPSAAPPSMAALSDGASTAVIEAELTRMLEEMQGTLNAARGVVGGLDRGWRRERESDEWEDEE</sequence>
<feature type="compositionally biased region" description="Low complexity" evidence="11">
    <location>
        <begin position="1088"/>
        <end position="1098"/>
    </location>
</feature>
<dbReference type="Pfam" id="PF00069">
    <property type="entry name" value="Pkinase"/>
    <property type="match status" value="1"/>
</dbReference>
<dbReference type="EC" id="2.7.11.1" evidence="2"/>
<feature type="compositionally biased region" description="Polar residues" evidence="11">
    <location>
        <begin position="1176"/>
        <end position="1185"/>
    </location>
</feature>
<comment type="catalytic activity">
    <reaction evidence="9">
        <text>L-seryl-[protein] + ATP = O-phospho-L-seryl-[protein] + ADP + H(+)</text>
        <dbReference type="Rhea" id="RHEA:17989"/>
        <dbReference type="Rhea" id="RHEA-COMP:9863"/>
        <dbReference type="Rhea" id="RHEA-COMP:11604"/>
        <dbReference type="ChEBI" id="CHEBI:15378"/>
        <dbReference type="ChEBI" id="CHEBI:29999"/>
        <dbReference type="ChEBI" id="CHEBI:30616"/>
        <dbReference type="ChEBI" id="CHEBI:83421"/>
        <dbReference type="ChEBI" id="CHEBI:456216"/>
        <dbReference type="EC" id="2.7.11.1"/>
    </reaction>
</comment>
<evidence type="ECO:0000259" key="12">
    <source>
        <dbReference type="PROSITE" id="PS50011"/>
    </source>
</evidence>
<feature type="region of interest" description="Disordered" evidence="11">
    <location>
        <begin position="124"/>
        <end position="181"/>
    </location>
</feature>
<reference evidence="13 14" key="1">
    <citation type="submission" date="2023-08" db="EMBL/GenBank/DDBJ databases">
        <title>Black Yeasts Isolated from many extreme environments.</title>
        <authorList>
            <person name="Coleine C."/>
            <person name="Stajich J.E."/>
            <person name="Selbmann L."/>
        </authorList>
    </citation>
    <scope>NUCLEOTIDE SEQUENCE [LARGE SCALE GENOMIC DNA]</scope>
    <source>
        <strain evidence="13 14">CCFEE 5792</strain>
    </source>
</reference>
<evidence type="ECO:0000256" key="1">
    <source>
        <dbReference type="ARBA" id="ARBA00008874"/>
    </source>
</evidence>
<comment type="similarity">
    <text evidence="1">Belongs to the protein kinase superfamily. STE Ser/Thr protein kinase family. STE20 subfamily.</text>
</comment>
<dbReference type="GeneID" id="89972319"/>
<feature type="compositionally biased region" description="Low complexity" evidence="11">
    <location>
        <begin position="1242"/>
        <end position="1258"/>
    </location>
</feature>
<comment type="caution">
    <text evidence="13">The sequence shown here is derived from an EMBL/GenBank/DDBJ whole genome shotgun (WGS) entry which is preliminary data.</text>
</comment>
<keyword evidence="6" id="KW-0418">Kinase</keyword>
<dbReference type="PANTHER" id="PTHR48012">
    <property type="entry name" value="STERILE20-LIKE KINASE, ISOFORM B-RELATED"/>
    <property type="match status" value="1"/>
</dbReference>
<feature type="compositionally biased region" description="Polar residues" evidence="11">
    <location>
        <begin position="885"/>
        <end position="898"/>
    </location>
</feature>
<feature type="compositionally biased region" description="Low complexity" evidence="11">
    <location>
        <begin position="1144"/>
        <end position="1157"/>
    </location>
</feature>
<evidence type="ECO:0000256" key="2">
    <source>
        <dbReference type="ARBA" id="ARBA00012513"/>
    </source>
</evidence>
<dbReference type="PANTHER" id="PTHR48012:SF10">
    <property type="entry name" value="FI20177P1"/>
    <property type="match status" value="1"/>
</dbReference>
<evidence type="ECO:0000256" key="5">
    <source>
        <dbReference type="ARBA" id="ARBA00022741"/>
    </source>
</evidence>
<dbReference type="InterPro" id="IPR017441">
    <property type="entry name" value="Protein_kinase_ATP_BS"/>
</dbReference>
<feature type="domain" description="Protein kinase" evidence="12">
    <location>
        <begin position="400"/>
        <end position="656"/>
    </location>
</feature>
<dbReference type="EMBL" id="JAVRRD010000018">
    <property type="protein sequence ID" value="KAK5050020.1"/>
    <property type="molecule type" value="Genomic_DNA"/>
</dbReference>
<evidence type="ECO:0000313" key="13">
    <source>
        <dbReference type="EMBL" id="KAK5050020.1"/>
    </source>
</evidence>
<evidence type="ECO:0000256" key="3">
    <source>
        <dbReference type="ARBA" id="ARBA00022527"/>
    </source>
</evidence>
<feature type="compositionally biased region" description="Polar residues" evidence="11">
    <location>
        <begin position="1198"/>
        <end position="1210"/>
    </location>
</feature>
<feature type="compositionally biased region" description="Low complexity" evidence="11">
    <location>
        <begin position="260"/>
        <end position="272"/>
    </location>
</feature>
<feature type="region of interest" description="Disordered" evidence="11">
    <location>
        <begin position="856"/>
        <end position="1056"/>
    </location>
</feature>
<feature type="region of interest" description="Disordered" evidence="11">
    <location>
        <begin position="739"/>
        <end position="760"/>
    </location>
</feature>
<keyword evidence="4" id="KW-0808">Transferase</keyword>
<feature type="binding site" evidence="10">
    <location>
        <position position="429"/>
    </location>
    <ligand>
        <name>ATP</name>
        <dbReference type="ChEBI" id="CHEBI:30616"/>
    </ligand>
</feature>
<dbReference type="RefSeq" id="XP_064704830.1">
    <property type="nucleotide sequence ID" value="XM_064847718.1"/>
</dbReference>
<evidence type="ECO:0000313" key="14">
    <source>
        <dbReference type="Proteomes" id="UP001358417"/>
    </source>
</evidence>
<feature type="region of interest" description="Disordered" evidence="11">
    <location>
        <begin position="254"/>
        <end position="290"/>
    </location>
</feature>
<evidence type="ECO:0000256" key="7">
    <source>
        <dbReference type="ARBA" id="ARBA00022840"/>
    </source>
</evidence>
<evidence type="ECO:0000256" key="6">
    <source>
        <dbReference type="ARBA" id="ARBA00022777"/>
    </source>
</evidence>
<feature type="region of interest" description="Disordered" evidence="11">
    <location>
        <begin position="1073"/>
        <end position="1120"/>
    </location>
</feature>
<feature type="compositionally biased region" description="Basic and acidic residues" evidence="11">
    <location>
        <begin position="859"/>
        <end position="883"/>
    </location>
</feature>
<dbReference type="Proteomes" id="UP001358417">
    <property type="component" value="Unassembled WGS sequence"/>
</dbReference>
<feature type="compositionally biased region" description="Low complexity" evidence="11">
    <location>
        <begin position="137"/>
        <end position="149"/>
    </location>
</feature>
<evidence type="ECO:0000256" key="9">
    <source>
        <dbReference type="ARBA" id="ARBA00048679"/>
    </source>
</evidence>
<dbReference type="PROSITE" id="PS50011">
    <property type="entry name" value="PROTEIN_KINASE_DOM"/>
    <property type="match status" value="1"/>
</dbReference>
<feature type="compositionally biased region" description="Acidic residues" evidence="11">
    <location>
        <begin position="1104"/>
        <end position="1119"/>
    </location>
</feature>
<feature type="compositionally biased region" description="Pro residues" evidence="11">
    <location>
        <begin position="958"/>
        <end position="970"/>
    </location>
</feature>
<dbReference type="GO" id="GO:0004674">
    <property type="term" value="F:protein serine/threonine kinase activity"/>
    <property type="evidence" value="ECO:0007669"/>
    <property type="project" value="UniProtKB-KW"/>
</dbReference>
<gene>
    <name evidence="13" type="ORF">LTR84_004140</name>
</gene>
<keyword evidence="5 10" id="KW-0547">Nucleotide-binding</keyword>
<feature type="compositionally biased region" description="Polar residues" evidence="11">
    <location>
        <begin position="82"/>
        <end position="110"/>
    </location>
</feature>
<comment type="catalytic activity">
    <reaction evidence="8">
        <text>L-threonyl-[protein] + ATP = O-phospho-L-threonyl-[protein] + ADP + H(+)</text>
        <dbReference type="Rhea" id="RHEA:46608"/>
        <dbReference type="Rhea" id="RHEA-COMP:11060"/>
        <dbReference type="Rhea" id="RHEA-COMP:11605"/>
        <dbReference type="ChEBI" id="CHEBI:15378"/>
        <dbReference type="ChEBI" id="CHEBI:30013"/>
        <dbReference type="ChEBI" id="CHEBI:30616"/>
        <dbReference type="ChEBI" id="CHEBI:61977"/>
        <dbReference type="ChEBI" id="CHEBI:456216"/>
        <dbReference type="EC" id="2.7.11.1"/>
    </reaction>
</comment>